<dbReference type="PANTHER" id="PTHR32385:SF15">
    <property type="entry name" value="INOSITOL PHOSPHOCERAMIDE MANNOSYLTRANSFERASE 1"/>
    <property type="match status" value="1"/>
</dbReference>
<comment type="caution">
    <text evidence="2">The sequence shown here is derived from an EMBL/GenBank/DDBJ whole genome shotgun (WGS) entry which is preliminary data.</text>
</comment>
<dbReference type="Gene3D" id="3.90.550.20">
    <property type="match status" value="1"/>
</dbReference>
<organism evidence="2 3">
    <name type="scientific">Helicobacter jaachi</name>
    <dbReference type="NCBI Taxonomy" id="1677920"/>
    <lineage>
        <taxon>Bacteria</taxon>
        <taxon>Pseudomonadati</taxon>
        <taxon>Campylobacterota</taxon>
        <taxon>Epsilonproteobacteria</taxon>
        <taxon>Campylobacterales</taxon>
        <taxon>Helicobacteraceae</taxon>
        <taxon>Helicobacter</taxon>
    </lineage>
</organism>
<gene>
    <name evidence="2" type="ORF">LS71_004215</name>
</gene>
<protein>
    <recommendedName>
        <fullName evidence="4">Glycosyl transferase</fullName>
    </recommendedName>
</protein>
<dbReference type="OrthoDB" id="9802881at2"/>
<evidence type="ECO:0008006" key="4">
    <source>
        <dbReference type="Google" id="ProtNLM"/>
    </source>
</evidence>
<keyword evidence="1" id="KW-0808">Transferase</keyword>
<keyword evidence="3" id="KW-1185">Reference proteome</keyword>
<dbReference type="SUPFAM" id="SSF53448">
    <property type="entry name" value="Nucleotide-diphospho-sugar transferases"/>
    <property type="match status" value="1"/>
</dbReference>
<reference evidence="2 3" key="1">
    <citation type="journal article" date="2014" name="Genome Announc.">
        <title>Draft genome sequences of eight enterohepatic helicobacter species isolated from both laboratory and wild rodents.</title>
        <authorList>
            <person name="Sheh A."/>
            <person name="Shen Z."/>
            <person name="Fox J.G."/>
        </authorList>
    </citation>
    <scope>NUCLEOTIDE SEQUENCE [LARGE SCALE GENOMIC DNA]</scope>
    <source>
        <strain evidence="2 3">MIT 09-6949</strain>
    </source>
</reference>
<dbReference type="Proteomes" id="UP000029733">
    <property type="component" value="Unassembled WGS sequence"/>
</dbReference>
<dbReference type="InterPro" id="IPR007577">
    <property type="entry name" value="GlycoTrfase_DXD_sugar-bd_CS"/>
</dbReference>
<dbReference type="GO" id="GO:0016020">
    <property type="term" value="C:membrane"/>
    <property type="evidence" value="ECO:0007669"/>
    <property type="project" value="GOC"/>
</dbReference>
<proteinExistence type="predicted"/>
<sequence>MSELQVIHRIFFGFNGDDSAYLPYIKTWEEQLPHFSIKLWNATNLPLDICPYTRALSELQDGVFLGDYYRWWILYHYGGVYLDCDIEVVNGAKFSALLKELEESEYEAIIGIESAQGGYTSHSMAAKKHSRLAKFMCELYEHLGKLYLARKSMLISPQLVGLYFMDNGEFMQSGGFIGDIQAPIIVQGVKIYPKDYFSPLSIGVPPRLEHLSANTALAHHCAASWCEQDTRFFVNKLAFEKRVKLLKDYEAQAKSLRFRLKSLPKKFFINVCFPHNSRRRMWAKSLVQRLINFGLY</sequence>
<name>A0A4U8TAW0_9HELI</name>
<dbReference type="GO" id="GO:0051999">
    <property type="term" value="P:mannosyl-inositol phosphorylceramide biosynthetic process"/>
    <property type="evidence" value="ECO:0007669"/>
    <property type="project" value="TreeGrafter"/>
</dbReference>
<dbReference type="GO" id="GO:0000030">
    <property type="term" value="F:mannosyltransferase activity"/>
    <property type="evidence" value="ECO:0007669"/>
    <property type="project" value="TreeGrafter"/>
</dbReference>
<dbReference type="InterPro" id="IPR029044">
    <property type="entry name" value="Nucleotide-diphossugar_trans"/>
</dbReference>
<evidence type="ECO:0000313" key="3">
    <source>
        <dbReference type="Proteomes" id="UP000029733"/>
    </source>
</evidence>
<accession>A0A4U8TAW0</accession>
<dbReference type="InterPro" id="IPR051706">
    <property type="entry name" value="Glycosyltransferase_domain"/>
</dbReference>
<dbReference type="EMBL" id="JRPR02000002">
    <property type="protein sequence ID" value="TLD96814.1"/>
    <property type="molecule type" value="Genomic_DNA"/>
</dbReference>
<dbReference type="AlphaFoldDB" id="A0A4U8TAW0"/>
<dbReference type="Pfam" id="PF04488">
    <property type="entry name" value="Gly_transf_sug"/>
    <property type="match status" value="1"/>
</dbReference>
<evidence type="ECO:0000256" key="1">
    <source>
        <dbReference type="ARBA" id="ARBA00022679"/>
    </source>
</evidence>
<dbReference type="PANTHER" id="PTHR32385">
    <property type="entry name" value="MANNOSYL PHOSPHORYLINOSITOL CERAMIDE SYNTHASE"/>
    <property type="match status" value="1"/>
</dbReference>
<evidence type="ECO:0000313" key="2">
    <source>
        <dbReference type="EMBL" id="TLD96814.1"/>
    </source>
</evidence>
<dbReference type="RefSeq" id="WP_034352403.1">
    <property type="nucleotide sequence ID" value="NZ_JRPR02000002.1"/>
</dbReference>